<dbReference type="EMBL" id="BJWL01000014">
    <property type="protein sequence ID" value="GFZ01048.1"/>
    <property type="molecule type" value="Genomic_DNA"/>
</dbReference>
<comment type="caution">
    <text evidence="1">The sequence shown here is derived from an EMBL/GenBank/DDBJ whole genome shotgun (WGS) entry which is preliminary data.</text>
</comment>
<accession>A0A7J0FSY5</accession>
<organism evidence="1 2">
    <name type="scientific">Actinidia rufa</name>
    <dbReference type="NCBI Taxonomy" id="165716"/>
    <lineage>
        <taxon>Eukaryota</taxon>
        <taxon>Viridiplantae</taxon>
        <taxon>Streptophyta</taxon>
        <taxon>Embryophyta</taxon>
        <taxon>Tracheophyta</taxon>
        <taxon>Spermatophyta</taxon>
        <taxon>Magnoliopsida</taxon>
        <taxon>eudicotyledons</taxon>
        <taxon>Gunneridae</taxon>
        <taxon>Pentapetalae</taxon>
        <taxon>asterids</taxon>
        <taxon>Ericales</taxon>
        <taxon>Actinidiaceae</taxon>
        <taxon>Actinidia</taxon>
    </lineage>
</organism>
<evidence type="ECO:0000313" key="1">
    <source>
        <dbReference type="EMBL" id="GFZ01048.1"/>
    </source>
</evidence>
<name>A0A7J0FSY5_9ERIC</name>
<keyword evidence="2" id="KW-1185">Reference proteome</keyword>
<proteinExistence type="predicted"/>
<protein>
    <submittedName>
        <fullName evidence="1">Pentatricopeptide (PPR) repeat-containing protein</fullName>
    </submittedName>
</protein>
<reference evidence="1 2" key="1">
    <citation type="submission" date="2019-07" db="EMBL/GenBank/DDBJ databases">
        <title>De Novo Assembly of kiwifruit Actinidia rufa.</title>
        <authorList>
            <person name="Sugita-Konishi S."/>
            <person name="Sato K."/>
            <person name="Mori E."/>
            <person name="Abe Y."/>
            <person name="Kisaki G."/>
            <person name="Hamano K."/>
            <person name="Suezawa K."/>
            <person name="Otani M."/>
            <person name="Fukuda T."/>
            <person name="Manabe T."/>
            <person name="Gomi K."/>
            <person name="Tabuchi M."/>
            <person name="Akimitsu K."/>
            <person name="Kataoka I."/>
        </authorList>
    </citation>
    <scope>NUCLEOTIDE SEQUENCE [LARGE SCALE GENOMIC DNA]</scope>
    <source>
        <strain evidence="2">cv. Fuchu</strain>
    </source>
</reference>
<gene>
    <name evidence="1" type="ORF">Acr_14g0006830</name>
</gene>
<dbReference type="Proteomes" id="UP000585474">
    <property type="component" value="Unassembled WGS sequence"/>
</dbReference>
<evidence type="ECO:0000313" key="2">
    <source>
        <dbReference type="Proteomes" id="UP000585474"/>
    </source>
</evidence>
<sequence length="103" mass="11286">MSHQQMFGAIQSQQPFQLNLSSLEEKYPLIEKQGMGRDGWWHWCAPCAAPFEKARRDPCAFHNTGGSSGADWWGLSFSTIVLGPKCLRAEETVGGCILGTAAV</sequence>
<dbReference type="AlphaFoldDB" id="A0A7J0FSY5"/>